<evidence type="ECO:0000313" key="11">
    <source>
        <dbReference type="EMBL" id="ASB88294.1"/>
    </source>
</evidence>
<keyword evidence="6 11" id="KW-0239">DNA-directed DNA polymerase</keyword>
<dbReference type="Pfam" id="PF06144">
    <property type="entry name" value="DNA_pol3_delta"/>
    <property type="match status" value="1"/>
</dbReference>
<evidence type="ECO:0000256" key="8">
    <source>
        <dbReference type="ARBA" id="ARBA00049244"/>
    </source>
</evidence>
<dbReference type="SUPFAM" id="SSF48019">
    <property type="entry name" value="post-AAA+ oligomerization domain-like"/>
    <property type="match status" value="1"/>
</dbReference>
<accession>A0ABN5AGS3</accession>
<dbReference type="InterPro" id="IPR027417">
    <property type="entry name" value="P-loop_NTPase"/>
</dbReference>
<protein>
    <recommendedName>
        <fullName evidence="2">DNA polymerase III subunit delta</fullName>
        <ecNumber evidence="1">2.7.7.7</ecNumber>
    </recommendedName>
</protein>
<evidence type="ECO:0000256" key="5">
    <source>
        <dbReference type="ARBA" id="ARBA00022705"/>
    </source>
</evidence>
<reference evidence="11 12" key="1">
    <citation type="submission" date="2017-06" db="EMBL/GenBank/DDBJ databases">
        <title>Genome sequence of Bacillus sonorensis strain SRCM101395.</title>
        <authorList>
            <person name="Cho S.H."/>
        </authorList>
    </citation>
    <scope>NUCLEOTIDE SEQUENCE [LARGE SCALE GENOMIC DNA]</scope>
    <source>
        <strain evidence="11 12">SRCM101395</strain>
    </source>
</reference>
<evidence type="ECO:0000256" key="4">
    <source>
        <dbReference type="ARBA" id="ARBA00022695"/>
    </source>
</evidence>
<feature type="domain" description="DNA polymerase III delta N-terminal" evidence="9">
    <location>
        <begin position="26"/>
        <end position="152"/>
    </location>
</feature>
<dbReference type="Gene3D" id="1.20.272.10">
    <property type="match status" value="1"/>
</dbReference>
<comment type="similarity">
    <text evidence="7">Belongs to the DNA polymerase HolA subunit family.</text>
</comment>
<dbReference type="EMBL" id="CP021920">
    <property type="protein sequence ID" value="ASB88294.1"/>
    <property type="molecule type" value="Genomic_DNA"/>
</dbReference>
<name>A0ABN5AGS3_9BACI</name>
<dbReference type="NCBIfam" id="TIGR01128">
    <property type="entry name" value="holA"/>
    <property type="match status" value="1"/>
</dbReference>
<keyword evidence="3 11" id="KW-0808">Transferase</keyword>
<evidence type="ECO:0000256" key="2">
    <source>
        <dbReference type="ARBA" id="ARBA00017703"/>
    </source>
</evidence>
<keyword evidence="12" id="KW-1185">Reference proteome</keyword>
<gene>
    <name evidence="11" type="primary">holA</name>
    <name evidence="11" type="ORF">S101395_01785</name>
</gene>
<evidence type="ECO:0000256" key="7">
    <source>
        <dbReference type="ARBA" id="ARBA00034754"/>
    </source>
</evidence>
<dbReference type="Proteomes" id="UP000196877">
    <property type="component" value="Chromosome"/>
</dbReference>
<sequence>MKERKVQMMVFDVWKSLKKGDIHPVYCLYGKETYLLQETVQMIRQAVVDEETKDFNLSVFDLEEDALDLAVEDAETFPFMGERRLVVAKNPSFLTAEKKKEKLEHNLGALEAYIAQPAPYTVFVLLAPYEKLDERKKLTKLLKKHAHMVEAKELNGKETADFMKSLAASEGKQIETEAAEELVILCNASLSAIAQEVKKLSTYIGDRDQIMLDDVRKLVARGLEQNIFELINKVVNRRRTEALQIFYDLLKQNEEPIKMMALIANQFRLILHTKYFSQQGYGQKQIASNLKVHPFRIKLASDQARLFSEQELKSIIEQLAVIDYEMKTGKKDKQLLLELFLLRLLQPDEKSGPL</sequence>
<dbReference type="Gene3D" id="3.40.50.300">
    <property type="entry name" value="P-loop containing nucleotide triphosphate hydrolases"/>
    <property type="match status" value="1"/>
</dbReference>
<dbReference type="SUPFAM" id="SSF52540">
    <property type="entry name" value="P-loop containing nucleoside triphosphate hydrolases"/>
    <property type="match status" value="1"/>
</dbReference>
<evidence type="ECO:0000259" key="10">
    <source>
        <dbReference type="Pfam" id="PF21694"/>
    </source>
</evidence>
<dbReference type="Pfam" id="PF21694">
    <property type="entry name" value="DNA_pol3_delta_C"/>
    <property type="match status" value="1"/>
</dbReference>
<evidence type="ECO:0000256" key="3">
    <source>
        <dbReference type="ARBA" id="ARBA00022679"/>
    </source>
</evidence>
<evidence type="ECO:0000259" key="9">
    <source>
        <dbReference type="Pfam" id="PF06144"/>
    </source>
</evidence>
<dbReference type="InterPro" id="IPR010372">
    <property type="entry name" value="DNA_pol3_delta_N"/>
</dbReference>
<comment type="catalytic activity">
    <reaction evidence="8">
        <text>DNA(n) + a 2'-deoxyribonucleoside 5'-triphosphate = DNA(n+1) + diphosphate</text>
        <dbReference type="Rhea" id="RHEA:22508"/>
        <dbReference type="Rhea" id="RHEA-COMP:17339"/>
        <dbReference type="Rhea" id="RHEA-COMP:17340"/>
        <dbReference type="ChEBI" id="CHEBI:33019"/>
        <dbReference type="ChEBI" id="CHEBI:61560"/>
        <dbReference type="ChEBI" id="CHEBI:173112"/>
        <dbReference type="EC" id="2.7.7.7"/>
    </reaction>
</comment>
<dbReference type="GO" id="GO:0003887">
    <property type="term" value="F:DNA-directed DNA polymerase activity"/>
    <property type="evidence" value="ECO:0007669"/>
    <property type="project" value="UniProtKB-KW"/>
</dbReference>
<dbReference type="PANTHER" id="PTHR34388:SF1">
    <property type="entry name" value="DNA POLYMERASE III SUBUNIT DELTA"/>
    <property type="match status" value="1"/>
</dbReference>
<dbReference type="InterPro" id="IPR005790">
    <property type="entry name" value="DNA_polIII_delta"/>
</dbReference>
<dbReference type="EC" id="2.7.7.7" evidence="1"/>
<evidence type="ECO:0000256" key="6">
    <source>
        <dbReference type="ARBA" id="ARBA00022932"/>
    </source>
</evidence>
<dbReference type="PANTHER" id="PTHR34388">
    <property type="entry name" value="DNA POLYMERASE III SUBUNIT DELTA"/>
    <property type="match status" value="1"/>
</dbReference>
<keyword evidence="4 11" id="KW-0548">Nucleotidyltransferase</keyword>
<organism evidence="11 12">
    <name type="scientific">Bacillus sonorensis</name>
    <dbReference type="NCBI Taxonomy" id="119858"/>
    <lineage>
        <taxon>Bacteria</taxon>
        <taxon>Bacillati</taxon>
        <taxon>Bacillota</taxon>
        <taxon>Bacilli</taxon>
        <taxon>Bacillales</taxon>
        <taxon>Bacillaceae</taxon>
        <taxon>Bacillus</taxon>
    </lineage>
</organism>
<evidence type="ECO:0000256" key="1">
    <source>
        <dbReference type="ARBA" id="ARBA00012417"/>
    </source>
</evidence>
<dbReference type="InterPro" id="IPR048466">
    <property type="entry name" value="DNA_pol3_delta-like_C"/>
</dbReference>
<evidence type="ECO:0000313" key="12">
    <source>
        <dbReference type="Proteomes" id="UP000196877"/>
    </source>
</evidence>
<proteinExistence type="inferred from homology"/>
<dbReference type="Gene3D" id="1.10.8.60">
    <property type="match status" value="1"/>
</dbReference>
<keyword evidence="5" id="KW-0235">DNA replication</keyword>
<dbReference type="InterPro" id="IPR008921">
    <property type="entry name" value="DNA_pol3_clamp-load_cplx_C"/>
</dbReference>
<feature type="domain" description="DNA polymerase III delta subunit-like C-terminal" evidence="10">
    <location>
        <begin position="224"/>
        <end position="344"/>
    </location>
</feature>